<protein>
    <submittedName>
        <fullName evidence="4">Poly(Glycerol-phosphate) alpha-glucosyltransferase</fullName>
    </submittedName>
</protein>
<dbReference type="GO" id="GO:0016757">
    <property type="term" value="F:glycosyltransferase activity"/>
    <property type="evidence" value="ECO:0007669"/>
    <property type="project" value="UniProtKB-KW"/>
</dbReference>
<organism evidence="4 5">
    <name type="scientific">Abyssicoccus albus</name>
    <dbReference type="NCBI Taxonomy" id="1817405"/>
    <lineage>
        <taxon>Bacteria</taxon>
        <taxon>Bacillati</taxon>
        <taxon>Bacillota</taxon>
        <taxon>Bacilli</taxon>
        <taxon>Bacillales</taxon>
        <taxon>Abyssicoccaceae</taxon>
    </lineage>
</organism>
<evidence type="ECO:0000313" key="4">
    <source>
        <dbReference type="EMBL" id="RPF56709.1"/>
    </source>
</evidence>
<dbReference type="SUPFAM" id="SSF53756">
    <property type="entry name" value="UDP-Glycosyltransferase/glycogen phosphorylase"/>
    <property type="match status" value="1"/>
</dbReference>
<name>A0A3N5BIX2_9BACL</name>
<evidence type="ECO:0000259" key="3">
    <source>
        <dbReference type="Pfam" id="PF00534"/>
    </source>
</evidence>
<evidence type="ECO:0000256" key="1">
    <source>
        <dbReference type="ARBA" id="ARBA00022676"/>
    </source>
</evidence>
<feature type="domain" description="Glycosyl transferase family 1" evidence="3">
    <location>
        <begin position="319"/>
        <end position="476"/>
    </location>
</feature>
<evidence type="ECO:0000256" key="2">
    <source>
        <dbReference type="ARBA" id="ARBA00022679"/>
    </source>
</evidence>
<dbReference type="Proteomes" id="UP000277108">
    <property type="component" value="Unassembled WGS sequence"/>
</dbReference>
<keyword evidence="5" id="KW-1185">Reference proteome</keyword>
<sequence>MYYFACLNVPEHITGVDRAYLSRLNLFKSNNIPAKIITIEYNHMAYDTLVKYGVEYDTINMYDYFQNAVNLKPSKPFNIQRYWEESLNYKLEVVSHQLDIIIKNQDNQFIQYARFTSTERKKLDFVNHISDNGTIVKHEQYDHRGFLSSVQYYGPHEKCYLHQFYNVQGDIILEKYYQIENQHLPIMILLHKSNGSTVRFKNEDELISYFIESIYSAGDIFIIDRPYEYIKPFANTHPYITAAVFMHTTHLADEYSEGRMFKWPFNFLGDHLNRFKALICSTEAQCNDLSYDQFTGQAFNIPVGFIEDNQLMTTNQFNHKNKFKIISVARYISSKQLDHQIRLVHRLKKEFPLVSLDIYGFGGLGGVEEELKQLINDLNANDYIHLKGYSNNLNSAYQNSGLFLLTSKEEGFALVLLESYRHNTPVISYDIKYGPNEIIKDNVNGNLVPLNDEEQLYKVVHNFLSDDSVSNRYYENCILTQKKYSASQNFDHWMKLIQYLEHKEKHDDINN</sequence>
<dbReference type="Gene3D" id="3.40.50.2000">
    <property type="entry name" value="Glycogen Phosphorylase B"/>
    <property type="match status" value="2"/>
</dbReference>
<comment type="caution">
    <text evidence="4">The sequence shown here is derived from an EMBL/GenBank/DDBJ whole genome shotgun (WGS) entry which is preliminary data.</text>
</comment>
<keyword evidence="2 4" id="KW-0808">Transferase</keyword>
<keyword evidence="1" id="KW-0328">Glycosyltransferase</keyword>
<accession>A0A3N5BIX2</accession>
<dbReference type="InterPro" id="IPR001296">
    <property type="entry name" value="Glyco_trans_1"/>
</dbReference>
<proteinExistence type="predicted"/>
<dbReference type="AlphaFoldDB" id="A0A3N5BIX2"/>
<reference evidence="4 5" key="1">
    <citation type="submission" date="2018-11" db="EMBL/GenBank/DDBJ databases">
        <title>Genomic Encyclopedia of Type Strains, Phase IV (KMG-IV): sequencing the most valuable type-strain genomes for metagenomic binning, comparative biology and taxonomic classification.</title>
        <authorList>
            <person name="Goeker M."/>
        </authorList>
    </citation>
    <scope>NUCLEOTIDE SEQUENCE [LARGE SCALE GENOMIC DNA]</scope>
    <source>
        <strain evidence="4 5">DSM 29158</strain>
    </source>
</reference>
<gene>
    <name evidence="4" type="ORF">EDD62_1365</name>
</gene>
<dbReference type="EMBL" id="RKRK01000003">
    <property type="protein sequence ID" value="RPF56709.1"/>
    <property type="molecule type" value="Genomic_DNA"/>
</dbReference>
<dbReference type="Pfam" id="PF00534">
    <property type="entry name" value="Glycos_transf_1"/>
    <property type="match status" value="1"/>
</dbReference>
<dbReference type="OrthoDB" id="570545at2"/>
<evidence type="ECO:0000313" key="5">
    <source>
        <dbReference type="Proteomes" id="UP000277108"/>
    </source>
</evidence>
<dbReference type="PANTHER" id="PTHR12526:SF629">
    <property type="entry name" value="TEICHURONIC ACID BIOSYNTHESIS GLYCOSYLTRANSFERASE TUAH-RELATED"/>
    <property type="match status" value="1"/>
</dbReference>
<dbReference type="PANTHER" id="PTHR12526">
    <property type="entry name" value="GLYCOSYLTRANSFERASE"/>
    <property type="match status" value="1"/>
</dbReference>
<dbReference type="RefSeq" id="WP_123808036.1">
    <property type="nucleotide sequence ID" value="NZ_RKRK01000003.1"/>
</dbReference>